<dbReference type="VEuPathDB" id="VectorBase:HLOH_057514"/>
<comment type="caution">
    <text evidence="2">The sequence shown here is derived from an EMBL/GenBank/DDBJ whole genome shotgun (WGS) entry which is preliminary data.</text>
</comment>
<name>A0A9J6F941_HAELO</name>
<accession>A0A9J6F941</accession>
<keyword evidence="1" id="KW-0472">Membrane</keyword>
<dbReference type="OMA" id="QYSASDH"/>
<dbReference type="Proteomes" id="UP000821853">
    <property type="component" value="Chromosome 1"/>
</dbReference>
<dbReference type="PANTHER" id="PTHR15260">
    <property type="entry name" value="SARCOSPAN"/>
    <property type="match status" value="1"/>
</dbReference>
<dbReference type="GO" id="GO:0042383">
    <property type="term" value="C:sarcolemma"/>
    <property type="evidence" value="ECO:0007669"/>
    <property type="project" value="TreeGrafter"/>
</dbReference>
<proteinExistence type="predicted"/>
<protein>
    <submittedName>
        <fullName evidence="2">Uncharacterized protein</fullName>
    </submittedName>
</protein>
<keyword evidence="1" id="KW-0812">Transmembrane</keyword>
<organism evidence="2 3">
    <name type="scientific">Haemaphysalis longicornis</name>
    <name type="common">Bush tick</name>
    <dbReference type="NCBI Taxonomy" id="44386"/>
    <lineage>
        <taxon>Eukaryota</taxon>
        <taxon>Metazoa</taxon>
        <taxon>Ecdysozoa</taxon>
        <taxon>Arthropoda</taxon>
        <taxon>Chelicerata</taxon>
        <taxon>Arachnida</taxon>
        <taxon>Acari</taxon>
        <taxon>Parasitiformes</taxon>
        <taxon>Ixodida</taxon>
        <taxon>Ixodoidea</taxon>
        <taxon>Ixodidae</taxon>
        <taxon>Haemaphysalinae</taxon>
        <taxon>Haemaphysalis</taxon>
    </lineage>
</organism>
<gene>
    <name evidence="2" type="ORF">HPB48_000665</name>
</gene>
<evidence type="ECO:0000313" key="2">
    <source>
        <dbReference type="EMBL" id="KAH9359485.1"/>
    </source>
</evidence>
<evidence type="ECO:0000313" key="3">
    <source>
        <dbReference type="Proteomes" id="UP000821853"/>
    </source>
</evidence>
<sequence>MLWNVLHHKYIPTMCRNHGHHNSVQQHELQNPAQPQAHLCLKVVSFALSGISGVLCIVAAAFLVLHVLLYIDRYAQCRDDALGRQCFCVLPDTVRSSVKGLFYTSASLSAFGGVCSLWYLTLLWSSRYVYFNAGLRRSLVADQPLGACGDLGGEQFSADHHALAVLEHDDSQASPSRAWSDTSAYSFVILQ</sequence>
<dbReference type="EMBL" id="JABSTR010000001">
    <property type="protein sequence ID" value="KAH9359485.1"/>
    <property type="molecule type" value="Genomic_DNA"/>
</dbReference>
<feature type="transmembrane region" description="Helical" evidence="1">
    <location>
        <begin position="100"/>
        <end position="120"/>
    </location>
</feature>
<dbReference type="GO" id="GO:0016010">
    <property type="term" value="C:dystrophin-associated glycoprotein complex"/>
    <property type="evidence" value="ECO:0007669"/>
    <property type="project" value="InterPro"/>
</dbReference>
<evidence type="ECO:0000256" key="1">
    <source>
        <dbReference type="SAM" id="Phobius"/>
    </source>
</evidence>
<dbReference type="OrthoDB" id="7685256at2759"/>
<keyword evidence="3" id="KW-1185">Reference proteome</keyword>
<dbReference type="AlphaFoldDB" id="A0A9J6F941"/>
<dbReference type="PANTHER" id="PTHR15260:SF1">
    <property type="entry name" value="SARCOSPAN"/>
    <property type="match status" value="1"/>
</dbReference>
<feature type="transmembrane region" description="Helical" evidence="1">
    <location>
        <begin position="46"/>
        <end position="71"/>
    </location>
</feature>
<keyword evidence="1" id="KW-1133">Transmembrane helix</keyword>
<dbReference type="InterPro" id="IPR030429">
    <property type="entry name" value="Sarcospan"/>
</dbReference>
<reference evidence="2 3" key="1">
    <citation type="journal article" date="2020" name="Cell">
        <title>Large-Scale Comparative Analyses of Tick Genomes Elucidate Their Genetic Diversity and Vector Capacities.</title>
        <authorList>
            <consortium name="Tick Genome and Microbiome Consortium (TIGMIC)"/>
            <person name="Jia N."/>
            <person name="Wang J."/>
            <person name="Shi W."/>
            <person name="Du L."/>
            <person name="Sun Y."/>
            <person name="Zhan W."/>
            <person name="Jiang J.F."/>
            <person name="Wang Q."/>
            <person name="Zhang B."/>
            <person name="Ji P."/>
            <person name="Bell-Sakyi L."/>
            <person name="Cui X.M."/>
            <person name="Yuan T.T."/>
            <person name="Jiang B.G."/>
            <person name="Yang W.F."/>
            <person name="Lam T.T."/>
            <person name="Chang Q.C."/>
            <person name="Ding S.J."/>
            <person name="Wang X.J."/>
            <person name="Zhu J.G."/>
            <person name="Ruan X.D."/>
            <person name="Zhao L."/>
            <person name="Wei J.T."/>
            <person name="Ye R.Z."/>
            <person name="Que T.C."/>
            <person name="Du C.H."/>
            <person name="Zhou Y.H."/>
            <person name="Cheng J.X."/>
            <person name="Dai P.F."/>
            <person name="Guo W.B."/>
            <person name="Han X.H."/>
            <person name="Huang E.J."/>
            <person name="Li L.F."/>
            <person name="Wei W."/>
            <person name="Gao Y.C."/>
            <person name="Liu J.Z."/>
            <person name="Shao H.Z."/>
            <person name="Wang X."/>
            <person name="Wang C.C."/>
            <person name="Yang T.C."/>
            <person name="Huo Q.B."/>
            <person name="Li W."/>
            <person name="Chen H.Y."/>
            <person name="Chen S.E."/>
            <person name="Zhou L.G."/>
            <person name="Ni X.B."/>
            <person name="Tian J.H."/>
            <person name="Sheng Y."/>
            <person name="Liu T."/>
            <person name="Pan Y.S."/>
            <person name="Xia L.Y."/>
            <person name="Li J."/>
            <person name="Zhao F."/>
            <person name="Cao W.C."/>
        </authorList>
    </citation>
    <scope>NUCLEOTIDE SEQUENCE [LARGE SCALE GENOMIC DNA]</scope>
    <source>
        <strain evidence="2">HaeL-2018</strain>
    </source>
</reference>